<accession>A0ABP0CIQ3</accession>
<feature type="transmembrane region" description="Helical" evidence="5">
    <location>
        <begin position="118"/>
        <end position="137"/>
    </location>
</feature>
<keyword evidence="8" id="KW-1185">Reference proteome</keyword>
<gene>
    <name evidence="7" type="ORF">SBRCBS47491_008044</name>
</gene>
<dbReference type="PANTHER" id="PTHR43341">
    <property type="entry name" value="AMINO ACID PERMEASE"/>
    <property type="match status" value="1"/>
</dbReference>
<keyword evidence="4 5" id="KW-0472">Membrane</keyword>
<evidence type="ECO:0000313" key="7">
    <source>
        <dbReference type="EMBL" id="CAK7231776.1"/>
    </source>
</evidence>
<name>A0ABP0CIQ3_9PEZI</name>
<evidence type="ECO:0000256" key="3">
    <source>
        <dbReference type="ARBA" id="ARBA00022989"/>
    </source>
</evidence>
<feature type="transmembrane region" description="Helical" evidence="5">
    <location>
        <begin position="282"/>
        <end position="303"/>
    </location>
</feature>
<reference evidence="7 8" key="1">
    <citation type="submission" date="2024-01" db="EMBL/GenBank/DDBJ databases">
        <authorList>
            <person name="Allen C."/>
            <person name="Tagirdzhanova G."/>
        </authorList>
    </citation>
    <scope>NUCLEOTIDE SEQUENCE [LARGE SCALE GENOMIC DNA]</scope>
</reference>
<dbReference type="EMBL" id="CAWUHC010000098">
    <property type="protein sequence ID" value="CAK7231776.1"/>
    <property type="molecule type" value="Genomic_DNA"/>
</dbReference>
<feature type="transmembrane region" description="Helical" evidence="5">
    <location>
        <begin position="492"/>
        <end position="511"/>
    </location>
</feature>
<keyword evidence="2 5" id="KW-0812">Transmembrane</keyword>
<feature type="transmembrane region" description="Helical" evidence="5">
    <location>
        <begin position="416"/>
        <end position="439"/>
    </location>
</feature>
<feature type="transmembrane region" description="Helical" evidence="5">
    <location>
        <begin position="157"/>
        <end position="179"/>
    </location>
</feature>
<evidence type="ECO:0000256" key="1">
    <source>
        <dbReference type="ARBA" id="ARBA00004141"/>
    </source>
</evidence>
<dbReference type="Gene3D" id="1.20.1740.10">
    <property type="entry name" value="Amino acid/polyamine transporter I"/>
    <property type="match status" value="1"/>
</dbReference>
<feature type="transmembrane region" description="Helical" evidence="5">
    <location>
        <begin position="342"/>
        <end position="360"/>
    </location>
</feature>
<protein>
    <recommendedName>
        <fullName evidence="6">Amino acid permease/ SLC12A domain-containing protein</fullName>
    </recommendedName>
</protein>
<feature type="transmembrane region" description="Helical" evidence="5">
    <location>
        <begin position="387"/>
        <end position="404"/>
    </location>
</feature>
<comment type="subcellular location">
    <subcellularLocation>
        <location evidence="1">Membrane</location>
        <topology evidence="1">Multi-pass membrane protein</topology>
    </subcellularLocation>
</comment>
<evidence type="ECO:0000256" key="5">
    <source>
        <dbReference type="SAM" id="Phobius"/>
    </source>
</evidence>
<feature type="transmembrane region" description="Helical" evidence="5">
    <location>
        <begin position="243"/>
        <end position="261"/>
    </location>
</feature>
<dbReference type="Pfam" id="PF00324">
    <property type="entry name" value="AA_permease"/>
    <property type="match status" value="1"/>
</dbReference>
<feature type="transmembrane region" description="Helical" evidence="5">
    <location>
        <begin position="51"/>
        <end position="72"/>
    </location>
</feature>
<feature type="transmembrane region" description="Helical" evidence="5">
    <location>
        <begin position="78"/>
        <end position="97"/>
    </location>
</feature>
<feature type="transmembrane region" description="Helical" evidence="5">
    <location>
        <begin position="459"/>
        <end position="480"/>
    </location>
</feature>
<keyword evidence="3 5" id="KW-1133">Transmembrane helix</keyword>
<proteinExistence type="predicted"/>
<dbReference type="InterPro" id="IPR004841">
    <property type="entry name" value="AA-permease/SLC12A_dom"/>
</dbReference>
<comment type="caution">
    <text evidence="7">The sequence shown here is derived from an EMBL/GenBank/DDBJ whole genome shotgun (WGS) entry which is preliminary data.</text>
</comment>
<evidence type="ECO:0000256" key="2">
    <source>
        <dbReference type="ARBA" id="ARBA00022692"/>
    </source>
</evidence>
<evidence type="ECO:0000259" key="6">
    <source>
        <dbReference type="Pfam" id="PF00324"/>
    </source>
</evidence>
<evidence type="ECO:0000256" key="4">
    <source>
        <dbReference type="ARBA" id="ARBA00023136"/>
    </source>
</evidence>
<dbReference type="PIRSF" id="PIRSF006060">
    <property type="entry name" value="AA_transporter"/>
    <property type="match status" value="1"/>
</dbReference>
<dbReference type="InterPro" id="IPR050524">
    <property type="entry name" value="APC_YAT"/>
</dbReference>
<dbReference type="PANTHER" id="PTHR43341:SF6">
    <property type="entry name" value="AMINO ACID TRANSPORTER (EUROFUNG)"/>
    <property type="match status" value="1"/>
</dbReference>
<dbReference type="Proteomes" id="UP001642406">
    <property type="component" value="Unassembled WGS sequence"/>
</dbReference>
<sequence length="563" mass="61126">MPPKDSTTDTKSVAMDRSLSVADDVEGHTSMVDFGNHNHLLRRLGNRQIQLIAIGGAIGTGLFISIGSGLHAGGPGSLLIAFAVYCGFVAMVNNGMAEMVTQYPVAGGFIRLAGHFGGEAWGFMAGWNYFIYEALVIPFEISSLSNVVKFWNDDAPVWAICLAVIVAYIVLNMLVVNVYGEAEFWLATGKVVLVVGLFLFTLVTMCGGNPQHDAYGFRYWTNPGAFAASGIMTTNLGLSRWEGFLSALWTASFCVVGPEYISLAAAEAKHPRVYIKAAYKTIYYRFLFFFLGSALAVGIVVAYNDPTLVAILIGTGSGGGTAAASPYVIAMTNLGITVLPHIVNALLVTSIFSAGNSYVYCTSRSLHSLALEGRAPAIFTRCTRQGVPVYCLALTMVFSCLAFLQCSPKTSSALGYIVDLVTGGAFINYLVMSVTYVLFHRALAAQGVDRKTLPYCGWFQPYCGYAASVFYVLVIGSFGYTSFLPFNVKNFFGCYAMVVLAILTFSFWAVIKRSVGVDPARVDLVWECPEIDAYEESTMDEIKTFWGEMKDLVLFWKKTKAVV</sequence>
<organism evidence="7 8">
    <name type="scientific">Sporothrix bragantina</name>
    <dbReference type="NCBI Taxonomy" id="671064"/>
    <lineage>
        <taxon>Eukaryota</taxon>
        <taxon>Fungi</taxon>
        <taxon>Dikarya</taxon>
        <taxon>Ascomycota</taxon>
        <taxon>Pezizomycotina</taxon>
        <taxon>Sordariomycetes</taxon>
        <taxon>Sordariomycetidae</taxon>
        <taxon>Ophiostomatales</taxon>
        <taxon>Ophiostomataceae</taxon>
        <taxon>Sporothrix</taxon>
    </lineage>
</organism>
<feature type="transmembrane region" description="Helical" evidence="5">
    <location>
        <begin position="191"/>
        <end position="210"/>
    </location>
</feature>
<evidence type="ECO:0000313" key="8">
    <source>
        <dbReference type="Proteomes" id="UP001642406"/>
    </source>
</evidence>
<feature type="transmembrane region" description="Helical" evidence="5">
    <location>
        <begin position="309"/>
        <end position="330"/>
    </location>
</feature>
<feature type="domain" description="Amino acid permease/ SLC12A" evidence="6">
    <location>
        <begin position="49"/>
        <end position="513"/>
    </location>
</feature>